<dbReference type="InterPro" id="IPR003018">
    <property type="entry name" value="GAF"/>
</dbReference>
<dbReference type="SUPFAM" id="SSF55781">
    <property type="entry name" value="GAF domain-like"/>
    <property type="match status" value="1"/>
</dbReference>
<name>A0A7C3MIE7_DICTH</name>
<evidence type="ECO:0000259" key="2">
    <source>
        <dbReference type="PROSITE" id="PS50887"/>
    </source>
</evidence>
<protein>
    <submittedName>
        <fullName evidence="3">Diguanylate cyclase</fullName>
    </submittedName>
</protein>
<dbReference type="SUPFAM" id="SSF55785">
    <property type="entry name" value="PYP-like sensor domain (PAS domain)"/>
    <property type="match status" value="2"/>
</dbReference>
<dbReference type="CDD" id="cd01949">
    <property type="entry name" value="GGDEF"/>
    <property type="match status" value="1"/>
</dbReference>
<dbReference type="Gene3D" id="3.30.450.20">
    <property type="entry name" value="PAS domain"/>
    <property type="match status" value="2"/>
</dbReference>
<feature type="domain" description="PAS" evidence="1">
    <location>
        <begin position="21"/>
        <end position="57"/>
    </location>
</feature>
<dbReference type="InterPro" id="IPR029787">
    <property type="entry name" value="Nucleotide_cyclase"/>
</dbReference>
<gene>
    <name evidence="3" type="ORF">ENW00_00800</name>
</gene>
<dbReference type="InterPro" id="IPR052155">
    <property type="entry name" value="Biofilm_reg_signaling"/>
</dbReference>
<evidence type="ECO:0000313" key="3">
    <source>
        <dbReference type="EMBL" id="HFX12693.1"/>
    </source>
</evidence>
<dbReference type="InterPro" id="IPR000160">
    <property type="entry name" value="GGDEF_dom"/>
</dbReference>
<dbReference type="PROSITE" id="PS50112">
    <property type="entry name" value="PAS"/>
    <property type="match status" value="2"/>
</dbReference>
<dbReference type="InterPro" id="IPR035965">
    <property type="entry name" value="PAS-like_dom_sf"/>
</dbReference>
<comment type="caution">
    <text evidence="3">The sequence shown here is derived from an EMBL/GenBank/DDBJ whole genome shotgun (WGS) entry which is preliminary data.</text>
</comment>
<dbReference type="PANTHER" id="PTHR44757:SF2">
    <property type="entry name" value="BIOFILM ARCHITECTURE MAINTENANCE PROTEIN MBAA"/>
    <property type="match status" value="1"/>
</dbReference>
<dbReference type="Pfam" id="PF13185">
    <property type="entry name" value="GAF_2"/>
    <property type="match status" value="1"/>
</dbReference>
<dbReference type="Pfam" id="PF00990">
    <property type="entry name" value="GGDEF"/>
    <property type="match status" value="1"/>
</dbReference>
<dbReference type="InterPro" id="IPR000014">
    <property type="entry name" value="PAS"/>
</dbReference>
<dbReference type="SMART" id="SM00267">
    <property type="entry name" value="GGDEF"/>
    <property type="match status" value="1"/>
</dbReference>
<sequence length="580" mass="67974">MNELFLSSLITWLEEYSIWGIFITDTNFKVIFWNKWLEVNTGIKKENIIGQNIFEVLPEIKKFESYFQQVLQGSSVILSQKFHKYLIPIEIKDKEYKYMQQTVQMFPLLEGNVEKGIIAIIEDVTDRVKREENYKKQIRSLKILNDIQKSIFTLDREELLDKLFEGAIKISNTPFVYLFLIKDGNFLLKKSTKNVLDYSKDLESPSCILKKVLSERRTIYIPYTKETDMKCVNPVSNSVLAVPILGKEKVLGILVLESLERNSFKQDDILNLETLTMQAAIIFENIELLEALRESEARYRVLAEQSLTGVSLLQDNKFIYTNSRFVEILGYPPRLETLNDFTKYVYEEDKNRFLERYNQILENTFEYIIDEIRIRKINNEIAYLEISMVNVLYKGKKSILLSILDITYRKKLEEELKLLSITDALTGLYNRRGFMTLAEHTFSIANRLNKKIIVMFIDLDHMKEINDKYGHQVGDQALIDLANILRETLRQNDLIARFGGDEFVIMGIIGEENHKEIVLKRLLEKIEEFNSKQDRPYKISISIGIVTYDPKNPVSLEDLLQKADEIMYEQKRIKKEKLKG</sequence>
<feature type="domain" description="GGDEF" evidence="2">
    <location>
        <begin position="450"/>
        <end position="580"/>
    </location>
</feature>
<dbReference type="InterPro" id="IPR013655">
    <property type="entry name" value="PAS_fold_3"/>
</dbReference>
<proteinExistence type="predicted"/>
<dbReference type="Gene3D" id="3.30.450.40">
    <property type="match status" value="1"/>
</dbReference>
<dbReference type="NCBIfam" id="TIGR00254">
    <property type="entry name" value="GGDEF"/>
    <property type="match status" value="1"/>
</dbReference>
<dbReference type="PROSITE" id="PS50887">
    <property type="entry name" value="GGDEF"/>
    <property type="match status" value="1"/>
</dbReference>
<evidence type="ECO:0000259" key="1">
    <source>
        <dbReference type="PROSITE" id="PS50112"/>
    </source>
</evidence>
<dbReference type="NCBIfam" id="TIGR00229">
    <property type="entry name" value="sensory_box"/>
    <property type="match status" value="2"/>
</dbReference>
<dbReference type="PANTHER" id="PTHR44757">
    <property type="entry name" value="DIGUANYLATE CYCLASE DGCP"/>
    <property type="match status" value="1"/>
</dbReference>
<organism evidence="3">
    <name type="scientific">Dictyoglomus thermophilum</name>
    <dbReference type="NCBI Taxonomy" id="14"/>
    <lineage>
        <taxon>Bacteria</taxon>
        <taxon>Pseudomonadati</taxon>
        <taxon>Dictyoglomota</taxon>
        <taxon>Dictyoglomia</taxon>
        <taxon>Dictyoglomales</taxon>
        <taxon>Dictyoglomaceae</taxon>
        <taxon>Dictyoglomus</taxon>
    </lineage>
</organism>
<dbReference type="SUPFAM" id="SSF55073">
    <property type="entry name" value="Nucleotide cyclase"/>
    <property type="match status" value="1"/>
</dbReference>
<dbReference type="Pfam" id="PF13426">
    <property type="entry name" value="PAS_9"/>
    <property type="match status" value="1"/>
</dbReference>
<dbReference type="FunFam" id="3.30.70.270:FF:000044">
    <property type="entry name" value="Diguanylate cyclase (GGDEF)-like protein"/>
    <property type="match status" value="1"/>
</dbReference>
<dbReference type="InterPro" id="IPR029016">
    <property type="entry name" value="GAF-like_dom_sf"/>
</dbReference>
<dbReference type="CDD" id="cd00130">
    <property type="entry name" value="PAS"/>
    <property type="match status" value="2"/>
</dbReference>
<dbReference type="EMBL" id="DTIN01000008">
    <property type="protein sequence ID" value="HFX12693.1"/>
    <property type="molecule type" value="Genomic_DNA"/>
</dbReference>
<reference evidence="3" key="1">
    <citation type="journal article" date="2020" name="mSystems">
        <title>Genome- and Community-Level Interaction Insights into Carbon Utilization and Element Cycling Functions of Hydrothermarchaeota in Hydrothermal Sediment.</title>
        <authorList>
            <person name="Zhou Z."/>
            <person name="Liu Y."/>
            <person name="Xu W."/>
            <person name="Pan J."/>
            <person name="Luo Z.H."/>
            <person name="Li M."/>
        </authorList>
    </citation>
    <scope>NUCLEOTIDE SEQUENCE [LARGE SCALE GENOMIC DNA]</scope>
    <source>
        <strain evidence="3">SpSt-81</strain>
    </source>
</reference>
<dbReference type="Gene3D" id="3.30.70.270">
    <property type="match status" value="1"/>
</dbReference>
<feature type="domain" description="PAS" evidence="1">
    <location>
        <begin position="315"/>
        <end position="364"/>
    </location>
</feature>
<dbReference type="Pfam" id="PF08447">
    <property type="entry name" value="PAS_3"/>
    <property type="match status" value="1"/>
</dbReference>
<dbReference type="SMART" id="SM00091">
    <property type="entry name" value="PAS"/>
    <property type="match status" value="2"/>
</dbReference>
<accession>A0A7C3MIE7</accession>
<dbReference type="InterPro" id="IPR043128">
    <property type="entry name" value="Rev_trsase/Diguanyl_cyclase"/>
</dbReference>
<dbReference type="AlphaFoldDB" id="A0A7C3MIE7"/>
<dbReference type="SMART" id="SM00065">
    <property type="entry name" value="GAF"/>
    <property type="match status" value="1"/>
</dbReference>